<evidence type="ECO:0000259" key="2">
    <source>
        <dbReference type="PROSITE" id="PS50994"/>
    </source>
</evidence>
<dbReference type="PANTHER" id="PTHR42648:SF22">
    <property type="entry name" value="REVERSE TRANSCRIPTASE TY1_COPIA-TYPE DOMAIN-CONTAINING PROTEIN"/>
    <property type="match status" value="1"/>
</dbReference>
<dbReference type="Pfam" id="PF00665">
    <property type="entry name" value="rve"/>
    <property type="match status" value="1"/>
</dbReference>
<dbReference type="InterPro" id="IPR039537">
    <property type="entry name" value="Retrotran_Ty1/copia-like"/>
</dbReference>
<proteinExistence type="predicted"/>
<gene>
    <name evidence="3" type="ORF">CR513_34915</name>
</gene>
<dbReference type="PANTHER" id="PTHR42648">
    <property type="entry name" value="TRANSPOSASE, PUTATIVE-RELATED"/>
    <property type="match status" value="1"/>
</dbReference>
<dbReference type="GO" id="GO:0003676">
    <property type="term" value="F:nucleic acid binding"/>
    <property type="evidence" value="ECO:0007669"/>
    <property type="project" value="InterPro"/>
</dbReference>
<dbReference type="PROSITE" id="PS50994">
    <property type="entry name" value="INTEGRASE"/>
    <property type="match status" value="1"/>
</dbReference>
<keyword evidence="4" id="KW-1185">Reference proteome</keyword>
<accession>A0A371G0M3</accession>
<organism evidence="3 4">
    <name type="scientific">Mucuna pruriens</name>
    <name type="common">Velvet bean</name>
    <name type="synonym">Dolichos pruriens</name>
    <dbReference type="NCBI Taxonomy" id="157652"/>
    <lineage>
        <taxon>Eukaryota</taxon>
        <taxon>Viridiplantae</taxon>
        <taxon>Streptophyta</taxon>
        <taxon>Embryophyta</taxon>
        <taxon>Tracheophyta</taxon>
        <taxon>Spermatophyta</taxon>
        <taxon>Magnoliopsida</taxon>
        <taxon>eudicotyledons</taxon>
        <taxon>Gunneridae</taxon>
        <taxon>Pentapetalae</taxon>
        <taxon>rosids</taxon>
        <taxon>fabids</taxon>
        <taxon>Fabales</taxon>
        <taxon>Fabaceae</taxon>
        <taxon>Papilionoideae</taxon>
        <taxon>50 kb inversion clade</taxon>
        <taxon>NPAAA clade</taxon>
        <taxon>indigoferoid/millettioid clade</taxon>
        <taxon>Phaseoleae</taxon>
        <taxon>Mucuna</taxon>
    </lineage>
</organism>
<keyword evidence="1" id="KW-0645">Protease</keyword>
<dbReference type="InterPro" id="IPR054722">
    <property type="entry name" value="PolX-like_BBD"/>
</dbReference>
<reference evidence="3" key="1">
    <citation type="submission" date="2018-05" db="EMBL/GenBank/DDBJ databases">
        <title>Draft genome of Mucuna pruriens seed.</title>
        <authorList>
            <person name="Nnadi N.E."/>
            <person name="Vos R."/>
            <person name="Hasami M.H."/>
            <person name="Devisetty U.K."/>
            <person name="Aguiy J.C."/>
        </authorList>
    </citation>
    <scope>NUCLEOTIDE SEQUENCE [LARGE SCALE GENOMIC DNA]</scope>
    <source>
        <strain evidence="3">JCA_2017</strain>
    </source>
</reference>
<dbReference type="GO" id="GO:0008233">
    <property type="term" value="F:peptidase activity"/>
    <property type="evidence" value="ECO:0007669"/>
    <property type="project" value="UniProtKB-KW"/>
</dbReference>
<dbReference type="AlphaFoldDB" id="A0A371G0M3"/>
<dbReference type="STRING" id="157652.A0A371G0M3"/>
<feature type="domain" description="Integrase catalytic" evidence="2">
    <location>
        <begin position="287"/>
        <end position="403"/>
    </location>
</feature>
<dbReference type="OrthoDB" id="1749397at2759"/>
<dbReference type="InterPro" id="IPR012337">
    <property type="entry name" value="RNaseH-like_sf"/>
</dbReference>
<dbReference type="EMBL" id="QJKJ01007154">
    <property type="protein sequence ID" value="RDX84088.1"/>
    <property type="molecule type" value="Genomic_DNA"/>
</dbReference>
<dbReference type="Pfam" id="PF22936">
    <property type="entry name" value="Pol_BBD"/>
    <property type="match status" value="1"/>
</dbReference>
<dbReference type="InterPro" id="IPR036397">
    <property type="entry name" value="RNaseH_sf"/>
</dbReference>
<dbReference type="InterPro" id="IPR025724">
    <property type="entry name" value="GAG-pre-integrase_dom"/>
</dbReference>
<feature type="non-terminal residue" evidence="3">
    <location>
        <position position="1"/>
    </location>
</feature>
<sequence length="403" mass="46312">MLNKGNSNTGSIMVTGKGPIKISIFEGKPFTKSSRGEYYTYCKQPGHTKDTCYKLYGKEKVLEQMSGNKGSTQMWVNQTTSNKENGVEHPSTLQLDQDIQAFSKEEIDRNGLYDRFPSYFTSYLKVFKKQLITVANGDHVSIVGSGNVQLHSSLSQHIVLHVPKLAYNLMSIHRLIQDWNYPMTFFRSHYVIQELTTGRTIRVAKEQGGLYYLQHTKIGDNTNKEELPSNQCATSETWTASQIWLYHKRLGHPLLGLLKTIFLHLFTKESIESFKCDVCQFSKHHHVTFSPSNNTTLEPFDRIHSNVWGPTSNSISGAKWFVLFIDDCTCVTWIFLMKHKYEVCQIFVNFFRLLKNQFNKSIKRLQSDNGTEFVNLEFSKFLKDNGVVHELMCVNTPQQNEGI</sequence>
<dbReference type="InterPro" id="IPR001584">
    <property type="entry name" value="Integrase_cat-core"/>
</dbReference>
<dbReference type="Proteomes" id="UP000257109">
    <property type="component" value="Unassembled WGS sequence"/>
</dbReference>
<evidence type="ECO:0000256" key="1">
    <source>
        <dbReference type="ARBA" id="ARBA00022670"/>
    </source>
</evidence>
<dbReference type="Pfam" id="PF13976">
    <property type="entry name" value="gag_pre-integrs"/>
    <property type="match status" value="1"/>
</dbReference>
<keyword evidence="1" id="KW-0378">Hydrolase</keyword>
<dbReference type="Gene3D" id="3.30.420.10">
    <property type="entry name" value="Ribonuclease H-like superfamily/Ribonuclease H"/>
    <property type="match status" value="1"/>
</dbReference>
<dbReference type="SUPFAM" id="SSF53098">
    <property type="entry name" value="Ribonuclease H-like"/>
    <property type="match status" value="1"/>
</dbReference>
<protein>
    <recommendedName>
        <fullName evidence="2">Integrase catalytic domain-containing protein</fullName>
    </recommendedName>
</protein>
<dbReference type="GO" id="GO:0006508">
    <property type="term" value="P:proteolysis"/>
    <property type="evidence" value="ECO:0007669"/>
    <property type="project" value="UniProtKB-KW"/>
</dbReference>
<dbReference type="GO" id="GO:0015074">
    <property type="term" value="P:DNA integration"/>
    <property type="evidence" value="ECO:0007669"/>
    <property type="project" value="InterPro"/>
</dbReference>
<evidence type="ECO:0000313" key="3">
    <source>
        <dbReference type="EMBL" id="RDX84088.1"/>
    </source>
</evidence>
<comment type="caution">
    <text evidence="3">The sequence shown here is derived from an EMBL/GenBank/DDBJ whole genome shotgun (WGS) entry which is preliminary data.</text>
</comment>
<evidence type="ECO:0000313" key="4">
    <source>
        <dbReference type="Proteomes" id="UP000257109"/>
    </source>
</evidence>
<name>A0A371G0M3_MUCPR</name>